<dbReference type="Pfam" id="PF13426">
    <property type="entry name" value="PAS_9"/>
    <property type="match status" value="1"/>
</dbReference>
<evidence type="ECO:0000313" key="3">
    <source>
        <dbReference type="EMBL" id="TRY12224.1"/>
    </source>
</evidence>
<dbReference type="PROSITE" id="PS50883">
    <property type="entry name" value="EAL"/>
    <property type="match status" value="1"/>
</dbReference>
<dbReference type="SMART" id="SM00065">
    <property type="entry name" value="GAF"/>
    <property type="match status" value="1"/>
</dbReference>
<dbReference type="SUPFAM" id="SSF55073">
    <property type="entry name" value="Nucleotide cyclase"/>
    <property type="match status" value="1"/>
</dbReference>
<dbReference type="NCBIfam" id="TIGR00254">
    <property type="entry name" value="GGDEF"/>
    <property type="match status" value="1"/>
</dbReference>
<dbReference type="InterPro" id="IPR029787">
    <property type="entry name" value="Nucleotide_cyclase"/>
</dbReference>
<dbReference type="Gene3D" id="3.20.20.450">
    <property type="entry name" value="EAL domain"/>
    <property type="match status" value="1"/>
</dbReference>
<feature type="domain" description="EAL" evidence="1">
    <location>
        <begin position="464"/>
        <end position="717"/>
    </location>
</feature>
<dbReference type="Pfam" id="PF00563">
    <property type="entry name" value="EAL"/>
    <property type="match status" value="1"/>
</dbReference>
<dbReference type="Gene3D" id="3.30.70.270">
    <property type="match status" value="1"/>
</dbReference>
<sequence>MKKRKYQHLLELIVNSEAKQKGDFHNTAKLATELLCQQLLVTHVGVVVISCGDNSIKPVANYGHLASDKSLRPKPDSCPKYISELRNKRLIDAFDTRSDPRLCELTDDYFAPNGVRSTLDIAIRINGHLEGVLFLERMEFSHWSDSEIQIASQVADQLALTLATRDAYDQEEQLTLLLNAAERSDQVTMLINLKTELVEYVNLAHEVITGKPKSSVIGRSIQELNFVSQHPEQAKVAISQVKQGIAVKGESKILKQDNSPCWIRYSAKQFITDRGNSFALLSAEDCSEEHRHKVELERLAWHCRLTGLYNRIFFTKQLERTRKGHLLLIDLCGFKRFNDTYGHENGDVLLIEIARRITHFASVSDTEIVARVGSDEFAIILPKLDDEELKFTTTKFYRQISQPVSIGREQIDPKPALAIVNIEGIETKFFPLACADIALQYAKKKLGDSIQIFNNSLLNTFKENAEIERDLQTALRGREFELYYQPLRDLQKRSYIGAEALIRWNHPKKGVLYPGAFIDIAEQSGHINAIGSWVLEAACKQLNLWQHHNLNLSMHVNVAARQFFSGNLYEQVWTLITRYRLKPGLLILEITETELMEDIKYATNLCKELTELGVGLAIDDFGTGYSSMRYLKQFPISKLKIDRSFISDLTLSHESQEIVSAIIAMASALNISLTAEGVETKEQELFLAEHNCHQAQGFLYSPALRESEFTQFLEKDNFLRHC</sequence>
<dbReference type="SMART" id="SM00267">
    <property type="entry name" value="GGDEF"/>
    <property type="match status" value="1"/>
</dbReference>
<dbReference type="AlphaFoldDB" id="A0A553JIE3"/>
<reference evidence="4" key="1">
    <citation type="submission" date="2019-07" db="EMBL/GenBank/DDBJ databases">
        <title>Shewanella sp. YLB-08 draft genomic sequence.</title>
        <authorList>
            <person name="Yu L."/>
        </authorList>
    </citation>
    <scope>NUCLEOTIDE SEQUENCE [LARGE SCALE GENOMIC DNA]</scope>
    <source>
        <strain evidence="4">JCM 20706</strain>
    </source>
</reference>
<dbReference type="InterPro" id="IPR029016">
    <property type="entry name" value="GAF-like_dom_sf"/>
</dbReference>
<dbReference type="SUPFAM" id="SSF55781">
    <property type="entry name" value="GAF domain-like"/>
    <property type="match status" value="1"/>
</dbReference>
<dbReference type="OrthoDB" id="1316910at2"/>
<dbReference type="InterPro" id="IPR000014">
    <property type="entry name" value="PAS"/>
</dbReference>
<dbReference type="SUPFAM" id="SSF55785">
    <property type="entry name" value="PYP-like sensor domain (PAS domain)"/>
    <property type="match status" value="1"/>
</dbReference>
<dbReference type="Gene3D" id="3.30.450.20">
    <property type="entry name" value="PAS domain"/>
    <property type="match status" value="1"/>
</dbReference>
<dbReference type="Proteomes" id="UP000318126">
    <property type="component" value="Unassembled WGS sequence"/>
</dbReference>
<dbReference type="Pfam" id="PF01590">
    <property type="entry name" value="GAF"/>
    <property type="match status" value="1"/>
</dbReference>
<dbReference type="InterPro" id="IPR035965">
    <property type="entry name" value="PAS-like_dom_sf"/>
</dbReference>
<dbReference type="SMART" id="SM00052">
    <property type="entry name" value="EAL"/>
    <property type="match status" value="1"/>
</dbReference>
<dbReference type="EMBL" id="VKGK01000038">
    <property type="protein sequence ID" value="TRY12224.1"/>
    <property type="molecule type" value="Genomic_DNA"/>
</dbReference>
<dbReference type="PANTHER" id="PTHR44757:SF2">
    <property type="entry name" value="BIOFILM ARCHITECTURE MAINTENANCE PROTEIN MBAA"/>
    <property type="match status" value="1"/>
</dbReference>
<dbReference type="InterPro" id="IPR000160">
    <property type="entry name" value="GGDEF_dom"/>
</dbReference>
<dbReference type="CDD" id="cd01949">
    <property type="entry name" value="GGDEF"/>
    <property type="match status" value="1"/>
</dbReference>
<dbReference type="InterPro" id="IPR003018">
    <property type="entry name" value="GAF"/>
</dbReference>
<dbReference type="PANTHER" id="PTHR44757">
    <property type="entry name" value="DIGUANYLATE CYCLASE DGCP"/>
    <property type="match status" value="1"/>
</dbReference>
<dbReference type="PROSITE" id="PS50887">
    <property type="entry name" value="GGDEF"/>
    <property type="match status" value="1"/>
</dbReference>
<dbReference type="Gene3D" id="3.30.450.40">
    <property type="match status" value="1"/>
</dbReference>
<feature type="domain" description="GGDEF" evidence="2">
    <location>
        <begin position="322"/>
        <end position="455"/>
    </location>
</feature>
<keyword evidence="4" id="KW-1185">Reference proteome</keyword>
<dbReference type="Pfam" id="PF00990">
    <property type="entry name" value="GGDEF"/>
    <property type="match status" value="1"/>
</dbReference>
<gene>
    <name evidence="3" type="ORF">FN961_21970</name>
</gene>
<proteinExistence type="predicted"/>
<dbReference type="InterPro" id="IPR052155">
    <property type="entry name" value="Biofilm_reg_signaling"/>
</dbReference>
<dbReference type="InterPro" id="IPR001633">
    <property type="entry name" value="EAL_dom"/>
</dbReference>
<dbReference type="InterPro" id="IPR035919">
    <property type="entry name" value="EAL_sf"/>
</dbReference>
<accession>A0A553JIE3</accession>
<dbReference type="RefSeq" id="WP_144042313.1">
    <property type="nucleotide sequence ID" value="NZ_BMPL01000042.1"/>
</dbReference>
<dbReference type="SUPFAM" id="SSF141868">
    <property type="entry name" value="EAL domain-like"/>
    <property type="match status" value="1"/>
</dbReference>
<organism evidence="3 4">
    <name type="scientific">Shewanella hanedai</name>
    <name type="common">Alteromonas hanedai</name>
    <dbReference type="NCBI Taxonomy" id="25"/>
    <lineage>
        <taxon>Bacteria</taxon>
        <taxon>Pseudomonadati</taxon>
        <taxon>Pseudomonadota</taxon>
        <taxon>Gammaproteobacteria</taxon>
        <taxon>Alteromonadales</taxon>
        <taxon>Shewanellaceae</taxon>
        <taxon>Shewanella</taxon>
    </lineage>
</organism>
<dbReference type="CDD" id="cd01948">
    <property type="entry name" value="EAL"/>
    <property type="match status" value="1"/>
</dbReference>
<evidence type="ECO:0000259" key="2">
    <source>
        <dbReference type="PROSITE" id="PS50887"/>
    </source>
</evidence>
<evidence type="ECO:0000313" key="4">
    <source>
        <dbReference type="Proteomes" id="UP000318126"/>
    </source>
</evidence>
<evidence type="ECO:0000259" key="1">
    <source>
        <dbReference type="PROSITE" id="PS50883"/>
    </source>
</evidence>
<dbReference type="InterPro" id="IPR043128">
    <property type="entry name" value="Rev_trsase/Diguanyl_cyclase"/>
</dbReference>
<comment type="caution">
    <text evidence="3">The sequence shown here is derived from an EMBL/GenBank/DDBJ whole genome shotgun (WGS) entry which is preliminary data.</text>
</comment>
<protein>
    <submittedName>
        <fullName evidence="3">EAL domain-containing protein</fullName>
    </submittedName>
</protein>
<name>A0A553JIE3_SHEHA</name>